<dbReference type="RefSeq" id="WP_380081218.1">
    <property type="nucleotide sequence ID" value="NZ_JBHSAW010000010.1"/>
</dbReference>
<keyword evidence="2" id="KW-1185">Reference proteome</keyword>
<reference evidence="2" key="1">
    <citation type="journal article" date="2019" name="Int. J. Syst. Evol. Microbiol.">
        <title>The Global Catalogue of Microorganisms (GCM) 10K type strain sequencing project: providing services to taxonomists for standard genome sequencing and annotation.</title>
        <authorList>
            <consortium name="The Broad Institute Genomics Platform"/>
            <consortium name="The Broad Institute Genome Sequencing Center for Infectious Disease"/>
            <person name="Wu L."/>
            <person name="Ma J."/>
        </authorList>
    </citation>
    <scope>NUCLEOTIDE SEQUENCE [LARGE SCALE GENOMIC DNA]</scope>
    <source>
        <strain evidence="2">CECT 7477</strain>
    </source>
</reference>
<sequence length="131" mass="15292">MMKRNSTFWALMISGFGLVTSLRGQDIYFQEGNKSSETWAKTLTQAYQPELVMDGKQILQFQQKLEEFLIRENKIQKANMTPEDKMALLSELARQQRAEMSNILTKPQLRKYRKVRNEIQPIAVVVDTLNH</sequence>
<name>A0ABV8JPC5_9FLAO</name>
<protein>
    <submittedName>
        <fullName evidence="1">Uncharacterized protein</fullName>
    </submittedName>
</protein>
<gene>
    <name evidence="1" type="ORF">ACFOUT_12595</name>
</gene>
<evidence type="ECO:0000313" key="1">
    <source>
        <dbReference type="EMBL" id="MFC4096718.1"/>
    </source>
</evidence>
<dbReference type="EMBL" id="JBHSAW010000010">
    <property type="protein sequence ID" value="MFC4096718.1"/>
    <property type="molecule type" value="Genomic_DNA"/>
</dbReference>
<organism evidence="1 2">
    <name type="scientific">Euzebyella saccharophila</name>
    <dbReference type="NCBI Taxonomy" id="679664"/>
    <lineage>
        <taxon>Bacteria</taxon>
        <taxon>Pseudomonadati</taxon>
        <taxon>Bacteroidota</taxon>
        <taxon>Flavobacteriia</taxon>
        <taxon>Flavobacteriales</taxon>
        <taxon>Flavobacteriaceae</taxon>
        <taxon>Euzebyella</taxon>
    </lineage>
</organism>
<evidence type="ECO:0000313" key="2">
    <source>
        <dbReference type="Proteomes" id="UP001595814"/>
    </source>
</evidence>
<proteinExistence type="predicted"/>
<dbReference type="Proteomes" id="UP001595814">
    <property type="component" value="Unassembled WGS sequence"/>
</dbReference>
<accession>A0ABV8JPC5</accession>
<comment type="caution">
    <text evidence="1">The sequence shown here is derived from an EMBL/GenBank/DDBJ whole genome shotgun (WGS) entry which is preliminary data.</text>
</comment>